<dbReference type="SUPFAM" id="SSF54106">
    <property type="entry name" value="LysM domain"/>
    <property type="match status" value="2"/>
</dbReference>
<dbReference type="PANTHER" id="PTHR34700">
    <property type="entry name" value="POTASSIUM BINDING PROTEIN KBP"/>
    <property type="match status" value="1"/>
</dbReference>
<organism evidence="4 5">
    <name type="scientific">Modestobacter marinus</name>
    <dbReference type="NCBI Taxonomy" id="477641"/>
    <lineage>
        <taxon>Bacteria</taxon>
        <taxon>Bacillati</taxon>
        <taxon>Actinomycetota</taxon>
        <taxon>Actinomycetes</taxon>
        <taxon>Geodermatophilales</taxon>
        <taxon>Geodermatophilaceae</taxon>
        <taxon>Modestobacter</taxon>
    </lineage>
</organism>
<dbReference type="RefSeq" id="WP_166754093.1">
    <property type="nucleotide sequence ID" value="NZ_BAABJU010000009.1"/>
</dbReference>
<feature type="domain" description="LysM" evidence="3">
    <location>
        <begin position="109"/>
        <end position="156"/>
    </location>
</feature>
<feature type="signal peptide" evidence="2">
    <location>
        <begin position="1"/>
        <end position="44"/>
    </location>
</feature>
<dbReference type="Pfam" id="PF01476">
    <property type="entry name" value="LysM"/>
    <property type="match status" value="2"/>
</dbReference>
<evidence type="ECO:0000313" key="4">
    <source>
        <dbReference type="EMBL" id="NIH66517.1"/>
    </source>
</evidence>
<evidence type="ECO:0000313" key="5">
    <source>
        <dbReference type="Proteomes" id="UP000552836"/>
    </source>
</evidence>
<keyword evidence="2" id="KW-0732">Signal</keyword>
<evidence type="ECO:0000256" key="1">
    <source>
        <dbReference type="SAM" id="MobiDB-lite"/>
    </source>
</evidence>
<dbReference type="SMART" id="SM00257">
    <property type="entry name" value="LysM"/>
    <property type="match status" value="2"/>
</dbReference>
<dbReference type="Proteomes" id="UP000552836">
    <property type="component" value="Unassembled WGS sequence"/>
</dbReference>
<dbReference type="InterPro" id="IPR018392">
    <property type="entry name" value="LysM"/>
</dbReference>
<dbReference type="Gene3D" id="3.10.350.10">
    <property type="entry name" value="LysM domain"/>
    <property type="match status" value="2"/>
</dbReference>
<gene>
    <name evidence="4" type="ORF">FB380_000963</name>
</gene>
<dbReference type="PANTHER" id="PTHR34700:SF4">
    <property type="entry name" value="PHAGE-LIKE ELEMENT PBSX PROTEIN XKDP"/>
    <property type="match status" value="1"/>
</dbReference>
<dbReference type="InterPro" id="IPR023346">
    <property type="entry name" value="Lysozyme-like_dom_sf"/>
</dbReference>
<reference evidence="4 5" key="1">
    <citation type="submission" date="2020-02" db="EMBL/GenBank/DDBJ databases">
        <title>Sequencing the genomes of 1000 actinobacteria strains.</title>
        <authorList>
            <person name="Klenk H.-P."/>
        </authorList>
    </citation>
    <scope>NUCLEOTIDE SEQUENCE [LARGE SCALE GENOMIC DNA]</scope>
    <source>
        <strain evidence="4 5">DSM 45201</strain>
    </source>
</reference>
<dbReference type="CDD" id="cd00118">
    <property type="entry name" value="LysM"/>
    <property type="match status" value="2"/>
</dbReference>
<dbReference type="InterPro" id="IPR052196">
    <property type="entry name" value="Bact_Kbp"/>
</dbReference>
<feature type="domain" description="LysM" evidence="3">
    <location>
        <begin position="47"/>
        <end position="94"/>
    </location>
</feature>
<dbReference type="PROSITE" id="PS51782">
    <property type="entry name" value="LYSM"/>
    <property type="match status" value="2"/>
</dbReference>
<dbReference type="EMBL" id="JAAMPA010000001">
    <property type="protein sequence ID" value="NIH66517.1"/>
    <property type="molecule type" value="Genomic_DNA"/>
</dbReference>
<feature type="chain" id="PRO_5032453201" evidence="2">
    <location>
        <begin position="45"/>
        <end position="285"/>
    </location>
</feature>
<evidence type="ECO:0000256" key="2">
    <source>
        <dbReference type="SAM" id="SignalP"/>
    </source>
</evidence>
<sequence length="285" mass="29292">MLNRFTARRDRSTGRSAFASAARPAMVVAAAAAMSFGVIAPAQAHTGSHTVAPGDTLSKLAAGHGTTWQSIYTANSGTIGGNPDVLRVGQVLTIGGGAAPAAAPAPASGTYVVRSGDTLNKIAAQHGTTWQALYAANSGTIGGDPNVLRVGQTLTLGGAAPAAPAAPAPSRPVEQAASRSADRTATGDNRSIGRAMVAERGWGPGEFTCLDNLWTKESNWQTTADNPTSSAYGIPQALPGSKMASAGPDWRTNPATQITWGLDYISERYGTPCAAWAHFQANNWY</sequence>
<comment type="caution">
    <text evidence="4">The sequence shown here is derived from an EMBL/GenBank/DDBJ whole genome shotgun (WGS) entry which is preliminary data.</text>
</comment>
<evidence type="ECO:0000259" key="3">
    <source>
        <dbReference type="PROSITE" id="PS51782"/>
    </source>
</evidence>
<proteinExistence type="predicted"/>
<feature type="region of interest" description="Disordered" evidence="1">
    <location>
        <begin position="159"/>
        <end position="188"/>
    </location>
</feature>
<dbReference type="AlphaFoldDB" id="A0A846LFZ0"/>
<protein>
    <submittedName>
        <fullName evidence="4">LysM repeat protein</fullName>
    </submittedName>
</protein>
<dbReference type="SUPFAM" id="SSF53955">
    <property type="entry name" value="Lysozyme-like"/>
    <property type="match status" value="1"/>
</dbReference>
<name>A0A846LFZ0_9ACTN</name>
<dbReference type="InterPro" id="IPR036779">
    <property type="entry name" value="LysM_dom_sf"/>
</dbReference>
<dbReference type="Gene3D" id="1.10.530.10">
    <property type="match status" value="1"/>
</dbReference>
<accession>A0A846LFZ0</accession>